<name>A0A644T4R4_9ZZZZ</name>
<sequence length="347" mass="38063">MAEKYRDGRGWVNFSGQIRSVVMTYLQFDKEIRGGNHRIGGDSLDSVDDTRLRKGKQNRAEDDAVDREGGETMRPDETEQPFHRDKGGHGRHHEGDAEPGPVLLADAVLHLFQQLVAARRIHRRDADEKGELGRRGAVRGAQQHRGEDRRARARGAGEDAGDDLCETHGDRDAQGDAGAVGQPRGDRLGAKDPDPAQHQRPGNRRDRLGQLEAELLHHQAKHGGDQKGDGQLEQIIAVLGGTPVQEQPDDPLPVDQRDGEDRPGLDHDVVGVGPGAEPVFGQKQVPGAGDRQELGDALDDAEEHVIQIGQAVLPCGLCRRPGQDGLRRFFAEAWIVSYCPCGRKRHR</sequence>
<feature type="compositionally biased region" description="Basic and acidic residues" evidence="1">
    <location>
        <begin position="255"/>
        <end position="269"/>
    </location>
</feature>
<evidence type="ECO:0000256" key="1">
    <source>
        <dbReference type="SAM" id="MobiDB-lite"/>
    </source>
</evidence>
<feature type="compositionally biased region" description="Basic and acidic residues" evidence="1">
    <location>
        <begin position="184"/>
        <end position="205"/>
    </location>
</feature>
<comment type="caution">
    <text evidence="2">The sequence shown here is derived from an EMBL/GenBank/DDBJ whole genome shotgun (WGS) entry which is preliminary data.</text>
</comment>
<dbReference type="AlphaFoldDB" id="A0A644T4R4"/>
<feature type="region of interest" description="Disordered" evidence="1">
    <location>
        <begin position="36"/>
        <end position="99"/>
    </location>
</feature>
<protein>
    <submittedName>
        <fullName evidence="2">Uncharacterized protein</fullName>
    </submittedName>
</protein>
<evidence type="ECO:0000313" key="2">
    <source>
        <dbReference type="EMBL" id="MPL60911.1"/>
    </source>
</evidence>
<accession>A0A644T4R4</accession>
<feature type="region of interest" description="Disordered" evidence="1">
    <location>
        <begin position="127"/>
        <end position="205"/>
    </location>
</feature>
<organism evidence="2">
    <name type="scientific">bioreactor metagenome</name>
    <dbReference type="NCBI Taxonomy" id="1076179"/>
    <lineage>
        <taxon>unclassified sequences</taxon>
        <taxon>metagenomes</taxon>
        <taxon>ecological metagenomes</taxon>
    </lineage>
</organism>
<gene>
    <name evidence="2" type="ORF">SDC9_06475</name>
</gene>
<proteinExistence type="predicted"/>
<feature type="compositionally biased region" description="Basic and acidic residues" evidence="1">
    <location>
        <begin position="165"/>
        <end position="174"/>
    </location>
</feature>
<reference evidence="2" key="1">
    <citation type="submission" date="2019-08" db="EMBL/GenBank/DDBJ databases">
        <authorList>
            <person name="Kucharzyk K."/>
            <person name="Murdoch R.W."/>
            <person name="Higgins S."/>
            <person name="Loffler F."/>
        </authorList>
    </citation>
    <scope>NUCLEOTIDE SEQUENCE</scope>
</reference>
<dbReference type="EMBL" id="VSSQ01000013">
    <property type="protein sequence ID" value="MPL60911.1"/>
    <property type="molecule type" value="Genomic_DNA"/>
</dbReference>
<feature type="region of interest" description="Disordered" evidence="1">
    <location>
        <begin position="241"/>
        <end position="291"/>
    </location>
</feature>
<feature type="compositionally biased region" description="Basic and acidic residues" evidence="1">
    <location>
        <begin position="48"/>
        <end position="96"/>
    </location>
</feature>